<dbReference type="InterPro" id="IPR046756">
    <property type="entry name" value="VAS1/VOA1_TM"/>
</dbReference>
<accession>A0ABR3Y1J1</accession>
<protein>
    <recommendedName>
        <fullName evidence="3">Protein BIG1</fullName>
    </recommendedName>
</protein>
<feature type="transmembrane region" description="Helical" evidence="10">
    <location>
        <begin position="235"/>
        <end position="258"/>
    </location>
</feature>
<proteinExistence type="inferred from homology"/>
<evidence type="ECO:0000256" key="7">
    <source>
        <dbReference type="ARBA" id="ARBA00022989"/>
    </source>
</evidence>
<evidence type="ECO:0000256" key="3">
    <source>
        <dbReference type="ARBA" id="ARBA00022089"/>
    </source>
</evidence>
<evidence type="ECO:0000256" key="1">
    <source>
        <dbReference type="ARBA" id="ARBA00004115"/>
    </source>
</evidence>
<evidence type="ECO:0000256" key="5">
    <source>
        <dbReference type="ARBA" id="ARBA00022729"/>
    </source>
</evidence>
<comment type="subcellular location">
    <subcellularLocation>
        <location evidence="1">Endoplasmic reticulum membrane</location>
        <topology evidence="1">Single-pass type I membrane protein</topology>
    </subcellularLocation>
</comment>
<organism evidence="12 13">
    <name type="scientific">Diaporthe australafricana</name>
    <dbReference type="NCBI Taxonomy" id="127596"/>
    <lineage>
        <taxon>Eukaryota</taxon>
        <taxon>Fungi</taxon>
        <taxon>Dikarya</taxon>
        <taxon>Ascomycota</taxon>
        <taxon>Pezizomycotina</taxon>
        <taxon>Sordariomycetes</taxon>
        <taxon>Sordariomycetidae</taxon>
        <taxon>Diaporthales</taxon>
        <taxon>Diaporthaceae</taxon>
        <taxon>Diaporthe</taxon>
    </lineage>
</organism>
<gene>
    <name evidence="12" type="ORF">Daus18300_000848</name>
</gene>
<evidence type="ECO:0000256" key="4">
    <source>
        <dbReference type="ARBA" id="ARBA00022692"/>
    </source>
</evidence>
<evidence type="ECO:0000256" key="6">
    <source>
        <dbReference type="ARBA" id="ARBA00022824"/>
    </source>
</evidence>
<evidence type="ECO:0000313" key="12">
    <source>
        <dbReference type="EMBL" id="KAL1881795.1"/>
    </source>
</evidence>
<dbReference type="InterPro" id="IPR037654">
    <property type="entry name" value="Big1"/>
</dbReference>
<evidence type="ECO:0000259" key="11">
    <source>
        <dbReference type="Pfam" id="PF20520"/>
    </source>
</evidence>
<keyword evidence="6" id="KW-0256">Endoplasmic reticulum</keyword>
<keyword evidence="13" id="KW-1185">Reference proteome</keyword>
<keyword evidence="9" id="KW-0961">Cell wall biogenesis/degradation</keyword>
<sequence length="284" mass="30303">MRFSTTTTASLLASTAAAFSDSSPLVVFSTSKLSIPSGETSQLQSTSRALHTTHDILANCPTSRYVIISQPNVHASDLRNPHSGVCHSANLCSAADGKVVQGRYDVAEVVGDDISLDGLSSYIKAACAEQGKTDGLRVEEHRLEALPVQKGETRATKLAENDVEIGDILSGTQSSGDDYTVIYFSSPHSLAVYESEYVESPAIQMELKRQTGEIIEPRAGNANDSSAPLFVKYQFFTPGIFMGIVAVIIMLSLLYVGLSAVSSLEVSYGAFDKENGPAAQKKNI</sequence>
<dbReference type="EMBL" id="JAWRVE010000005">
    <property type="protein sequence ID" value="KAL1881795.1"/>
    <property type="molecule type" value="Genomic_DNA"/>
</dbReference>
<evidence type="ECO:0000313" key="13">
    <source>
        <dbReference type="Proteomes" id="UP001583177"/>
    </source>
</evidence>
<evidence type="ECO:0000256" key="8">
    <source>
        <dbReference type="ARBA" id="ARBA00023136"/>
    </source>
</evidence>
<dbReference type="Pfam" id="PF20520">
    <property type="entry name" value="Ac45-VOA1_TM"/>
    <property type="match status" value="1"/>
</dbReference>
<feature type="domain" description="V-type proton ATPase subunit S1/VOA1 transmembrane" evidence="11">
    <location>
        <begin position="234"/>
        <end position="273"/>
    </location>
</feature>
<evidence type="ECO:0000256" key="2">
    <source>
        <dbReference type="ARBA" id="ARBA00008203"/>
    </source>
</evidence>
<dbReference type="PANTHER" id="PTHR28285:SF1">
    <property type="entry name" value="PROTEIN BIG1"/>
    <property type="match status" value="1"/>
</dbReference>
<dbReference type="PANTHER" id="PTHR28285">
    <property type="entry name" value="PROTEIN BIG1"/>
    <property type="match status" value="1"/>
</dbReference>
<comment type="similarity">
    <text evidence="2">Belongs to the BIG1 family.</text>
</comment>
<evidence type="ECO:0000256" key="9">
    <source>
        <dbReference type="ARBA" id="ARBA00023316"/>
    </source>
</evidence>
<keyword evidence="4 10" id="KW-0812">Transmembrane</keyword>
<keyword evidence="7 10" id="KW-1133">Transmembrane helix</keyword>
<keyword evidence="5" id="KW-0732">Signal</keyword>
<reference evidence="12 13" key="1">
    <citation type="journal article" date="2024" name="IMA Fungus">
        <title>IMA Genome - F19 : A genome assembly and annotation guide to empower mycologists, including annotated draft genome sequences of Ceratocystis pirilliformis, Diaporthe australafricana, Fusarium ophioides, Paecilomyces lecythidis, and Sporothrix stenoceras.</title>
        <authorList>
            <person name="Aylward J."/>
            <person name="Wilson A.M."/>
            <person name="Visagie C.M."/>
            <person name="Spraker J."/>
            <person name="Barnes I."/>
            <person name="Buitendag C."/>
            <person name="Ceriani C."/>
            <person name="Del Mar Angel L."/>
            <person name="du Plessis D."/>
            <person name="Fuchs T."/>
            <person name="Gasser K."/>
            <person name="Kramer D."/>
            <person name="Li W."/>
            <person name="Munsamy K."/>
            <person name="Piso A."/>
            <person name="Price J.L."/>
            <person name="Sonnekus B."/>
            <person name="Thomas C."/>
            <person name="van der Nest A."/>
            <person name="van Dijk A."/>
            <person name="van Heerden A."/>
            <person name="van Vuuren N."/>
            <person name="Yilmaz N."/>
            <person name="Duong T.A."/>
            <person name="van der Merwe N.A."/>
            <person name="Wingfield M.J."/>
            <person name="Wingfield B.D."/>
        </authorList>
    </citation>
    <scope>NUCLEOTIDE SEQUENCE [LARGE SCALE GENOMIC DNA]</scope>
    <source>
        <strain evidence="12 13">CMW 18300</strain>
    </source>
</reference>
<comment type="caution">
    <text evidence="12">The sequence shown here is derived from an EMBL/GenBank/DDBJ whole genome shotgun (WGS) entry which is preliminary data.</text>
</comment>
<keyword evidence="8 10" id="KW-0472">Membrane</keyword>
<dbReference type="Proteomes" id="UP001583177">
    <property type="component" value="Unassembled WGS sequence"/>
</dbReference>
<evidence type="ECO:0000256" key="10">
    <source>
        <dbReference type="SAM" id="Phobius"/>
    </source>
</evidence>
<name>A0ABR3Y1J1_9PEZI</name>